<evidence type="ECO:0000313" key="4">
    <source>
        <dbReference type="Proteomes" id="UP000053617"/>
    </source>
</evidence>
<keyword evidence="4" id="KW-1185">Reference proteome</keyword>
<evidence type="ECO:0000313" key="3">
    <source>
        <dbReference type="EMBL" id="KIX03543.1"/>
    </source>
</evidence>
<dbReference type="Pfam" id="PF24476">
    <property type="entry name" value="DUF7580"/>
    <property type="match status" value="1"/>
</dbReference>
<dbReference type="OrthoDB" id="4160356at2759"/>
<feature type="compositionally biased region" description="Low complexity" evidence="1">
    <location>
        <begin position="277"/>
        <end position="293"/>
    </location>
</feature>
<evidence type="ECO:0000259" key="2">
    <source>
        <dbReference type="Pfam" id="PF24476"/>
    </source>
</evidence>
<dbReference type="AlphaFoldDB" id="A0A0D2GZF8"/>
<feature type="region of interest" description="Disordered" evidence="1">
    <location>
        <begin position="269"/>
        <end position="296"/>
    </location>
</feature>
<dbReference type="STRING" id="1442369.A0A0D2GZF8"/>
<accession>A0A0D2GZF8</accession>
<name>A0A0D2GZF8_9EURO</name>
<dbReference type="PANTHER" id="PTHR35186">
    <property type="entry name" value="ANK_REP_REGION DOMAIN-CONTAINING PROTEIN"/>
    <property type="match status" value="1"/>
</dbReference>
<dbReference type="InterPro" id="IPR056002">
    <property type="entry name" value="DUF7580"/>
</dbReference>
<sequence>MSGLEAAGVILGALPLLIDGYDRVIAPFKAYQKFSSKFKAFHDGFEVQRTIFRTECILLLAPVTTRALAVTMLNDTLHPSWGDENLSERFNAQLGSLGSACKTTIQMIDRKLQEIEQKSKEFEGIVFPSTSQQTLSGKDWRRAVGKKFKFSFRSDNILRKSLEELMKLNDTFRILSCQVVRLETEWPLSSQDSRLDTKMAASLNRFRVIRDASEHLYESLCKACNTDHEHLARFSLDVEKRFPATGCGSVRFCLSYMILSERSKISTPAVISDQSRTGGQTSSVNTSTQSQGNGQRMKSGVWLDIESVRQPPVSDHSTGISLSHNLPGTSLPSSAVTTSKPVILGRGENLCTELTISSLDPSSVPTAPAQNSTIALWNVGTFQHFLHRSPSTDPDAIPLSRRLSQLPKRGHDMNLPEYQRLSLAKVLSGAVLQLQGTPWLSESLLSHNILVLELARETQFRPSSYGDQHFSLFIDVPLRLDTFGMRGDLDVSGTAMISSRSQFSSRLPSVAPNDFLYHLGILLLELAYHTSFDNLVAEVRQDDAIPLPLSADDRTAEFQIACRLADNVGTSMGSSYARIAKKCIRCDFGCGETLEDVALQRRVYQDVFCTLESLETGFKNLQTAVPAIP</sequence>
<organism evidence="3 4">
    <name type="scientific">Rhinocladiella mackenziei CBS 650.93</name>
    <dbReference type="NCBI Taxonomy" id="1442369"/>
    <lineage>
        <taxon>Eukaryota</taxon>
        <taxon>Fungi</taxon>
        <taxon>Dikarya</taxon>
        <taxon>Ascomycota</taxon>
        <taxon>Pezizomycotina</taxon>
        <taxon>Eurotiomycetes</taxon>
        <taxon>Chaetothyriomycetidae</taxon>
        <taxon>Chaetothyriales</taxon>
        <taxon>Herpotrichiellaceae</taxon>
        <taxon>Rhinocladiella</taxon>
    </lineage>
</organism>
<reference evidence="3 4" key="1">
    <citation type="submission" date="2015-01" db="EMBL/GenBank/DDBJ databases">
        <title>The Genome Sequence of Rhinocladiella mackenzie CBS 650.93.</title>
        <authorList>
            <consortium name="The Broad Institute Genomics Platform"/>
            <person name="Cuomo C."/>
            <person name="de Hoog S."/>
            <person name="Gorbushina A."/>
            <person name="Stielow B."/>
            <person name="Teixiera M."/>
            <person name="Abouelleil A."/>
            <person name="Chapman S.B."/>
            <person name="Priest M."/>
            <person name="Young S.K."/>
            <person name="Wortman J."/>
            <person name="Nusbaum C."/>
            <person name="Birren B."/>
        </authorList>
    </citation>
    <scope>NUCLEOTIDE SEQUENCE [LARGE SCALE GENOMIC DNA]</scope>
    <source>
        <strain evidence="3 4">CBS 650.93</strain>
    </source>
</reference>
<dbReference type="EMBL" id="KN847479">
    <property type="protein sequence ID" value="KIX03543.1"/>
    <property type="molecule type" value="Genomic_DNA"/>
</dbReference>
<dbReference type="Proteomes" id="UP000053617">
    <property type="component" value="Unassembled WGS sequence"/>
</dbReference>
<dbReference type="HOGENOM" id="CLU_026305_0_0_1"/>
<dbReference type="PANTHER" id="PTHR35186:SF4">
    <property type="entry name" value="PRION-INHIBITION AND PROPAGATION HELO DOMAIN-CONTAINING PROTEIN"/>
    <property type="match status" value="1"/>
</dbReference>
<dbReference type="GeneID" id="25295167"/>
<dbReference type="RefSeq" id="XP_013270679.1">
    <property type="nucleotide sequence ID" value="XM_013415225.1"/>
</dbReference>
<proteinExistence type="predicted"/>
<feature type="domain" description="DUF7580" evidence="2">
    <location>
        <begin position="386"/>
        <end position="613"/>
    </location>
</feature>
<evidence type="ECO:0000256" key="1">
    <source>
        <dbReference type="SAM" id="MobiDB-lite"/>
    </source>
</evidence>
<dbReference type="VEuPathDB" id="FungiDB:Z518_07096"/>
<protein>
    <recommendedName>
        <fullName evidence="2">DUF7580 domain-containing protein</fullName>
    </recommendedName>
</protein>
<gene>
    <name evidence="3" type="ORF">Z518_07096</name>
</gene>